<dbReference type="PANTHER" id="PTHR14633">
    <property type="entry name" value="LITTLE ELONGATION COMPLEX SUBUNIT 2"/>
    <property type="match status" value="1"/>
</dbReference>
<feature type="region of interest" description="Disordered" evidence="1">
    <location>
        <begin position="1525"/>
        <end position="1556"/>
    </location>
</feature>
<feature type="compositionally biased region" description="Basic and acidic residues" evidence="1">
    <location>
        <begin position="620"/>
        <end position="634"/>
    </location>
</feature>
<feature type="region of interest" description="Disordered" evidence="1">
    <location>
        <begin position="444"/>
        <end position="511"/>
    </location>
</feature>
<feature type="region of interest" description="Disordered" evidence="1">
    <location>
        <begin position="838"/>
        <end position="876"/>
    </location>
</feature>
<dbReference type="Pfam" id="PF10505">
    <property type="entry name" value="NARG2_C"/>
    <property type="match status" value="1"/>
</dbReference>
<dbReference type="EMBL" id="JAEAOA010002360">
    <property type="protein sequence ID" value="KAK3589605.1"/>
    <property type="molecule type" value="Genomic_DNA"/>
</dbReference>
<feature type="compositionally biased region" description="Basic residues" evidence="1">
    <location>
        <begin position="1541"/>
        <end position="1556"/>
    </location>
</feature>
<feature type="compositionally biased region" description="Low complexity" evidence="1">
    <location>
        <begin position="648"/>
        <end position="659"/>
    </location>
</feature>
<feature type="compositionally biased region" description="Polar residues" evidence="1">
    <location>
        <begin position="660"/>
        <end position="684"/>
    </location>
</feature>
<feature type="compositionally biased region" description="Basic and acidic residues" evidence="1">
    <location>
        <begin position="471"/>
        <end position="497"/>
    </location>
</feature>
<evidence type="ECO:0000313" key="4">
    <source>
        <dbReference type="Proteomes" id="UP001195483"/>
    </source>
</evidence>
<comment type="caution">
    <text evidence="3">The sequence shown here is derived from an EMBL/GenBank/DDBJ whole genome shotgun (WGS) entry which is preliminary data.</text>
</comment>
<feature type="compositionally biased region" description="Basic residues" evidence="1">
    <location>
        <begin position="1183"/>
        <end position="1195"/>
    </location>
</feature>
<proteinExistence type="predicted"/>
<evidence type="ECO:0000313" key="3">
    <source>
        <dbReference type="EMBL" id="KAK3589605.1"/>
    </source>
</evidence>
<feature type="region of interest" description="Disordered" evidence="1">
    <location>
        <begin position="914"/>
        <end position="952"/>
    </location>
</feature>
<reference evidence="3" key="3">
    <citation type="submission" date="2023-05" db="EMBL/GenBank/DDBJ databases">
        <authorList>
            <person name="Smith C.H."/>
        </authorList>
    </citation>
    <scope>NUCLEOTIDE SEQUENCE</scope>
    <source>
        <strain evidence="3">CHS0354</strain>
        <tissue evidence="3">Mantle</tissue>
    </source>
</reference>
<feature type="region of interest" description="Disordered" evidence="1">
    <location>
        <begin position="1176"/>
        <end position="1195"/>
    </location>
</feature>
<reference evidence="3" key="2">
    <citation type="journal article" date="2021" name="Genome Biol. Evol.">
        <title>Developing a high-quality reference genome for a parasitic bivalve with doubly uniparental inheritance (Bivalvia: Unionida).</title>
        <authorList>
            <person name="Smith C.H."/>
        </authorList>
    </citation>
    <scope>NUCLEOTIDE SEQUENCE</scope>
    <source>
        <strain evidence="3">CHS0354</strain>
        <tissue evidence="3">Mantle</tissue>
    </source>
</reference>
<feature type="compositionally biased region" description="Polar residues" evidence="1">
    <location>
        <begin position="101"/>
        <end position="124"/>
    </location>
</feature>
<feature type="domain" description="Little elongation complex subunit 2 C-terminal" evidence="2">
    <location>
        <begin position="1329"/>
        <end position="1532"/>
    </location>
</feature>
<feature type="region of interest" description="Disordered" evidence="1">
    <location>
        <begin position="543"/>
        <end position="568"/>
    </location>
</feature>
<dbReference type="GO" id="GO:0042795">
    <property type="term" value="P:snRNA transcription by RNA polymerase II"/>
    <property type="evidence" value="ECO:0007669"/>
    <property type="project" value="TreeGrafter"/>
</dbReference>
<feature type="region of interest" description="Disordered" evidence="1">
    <location>
        <begin position="616"/>
        <end position="696"/>
    </location>
</feature>
<organism evidence="3 4">
    <name type="scientific">Potamilus streckersoni</name>
    <dbReference type="NCBI Taxonomy" id="2493646"/>
    <lineage>
        <taxon>Eukaryota</taxon>
        <taxon>Metazoa</taxon>
        <taxon>Spiralia</taxon>
        <taxon>Lophotrochozoa</taxon>
        <taxon>Mollusca</taxon>
        <taxon>Bivalvia</taxon>
        <taxon>Autobranchia</taxon>
        <taxon>Heteroconchia</taxon>
        <taxon>Palaeoheterodonta</taxon>
        <taxon>Unionida</taxon>
        <taxon>Unionoidea</taxon>
        <taxon>Unionidae</taxon>
        <taxon>Ambleminae</taxon>
        <taxon>Lampsilini</taxon>
        <taxon>Potamilus</taxon>
    </lineage>
</organism>
<sequence>MMEIPEPTSIPWNVPPKNGLTAYFTKEIFHKYIPEETFHTKLLKQLEGFDALPKTQFTSVPEVKRKEKAKKEKKKDKTEFEIEETHILEEISQNEADKSVSENGNNLDNRLNPSIMPTTGNDFKSGNDKSKQKAKQNESSTAFSGILSSLPGSRRRYQSQSSQHHPNKKSCLSQQEQRSYIDLFDKYGSHIPVDPTEEERTELRRFTALKSKVSHEQAEFQAYLKKLSQKCMADYKFMLPSAKRYIQDKIQNGKKEVEKYPRHYSMVESVSLMVDSAELQSAVRLNYVSPLLCLGQVPKVQLPNMSMGIHPFVSTDFEKIQERFPTHLDKSDSNCTWNHEPCSKDSNAEFLAVRHGCQVVMSSSALSCLVDNQDSQHDCLWELPVHIKEHESVVNGQIVKHNVIYFDKPVQQSSLTIREKSTWFHKYGLKMLVLSSVQKGQIFSNPLQPSKGQKGQTTLKEAQGQGSSKCDLGRKDDFVQQPDSGKKDKGKESDEQGKPISDFSDPFGIDGQNMEELETFGASAFSPRRRSSKKYDLGDRYPLAVKEEDKTDDEIRKKDKPGSSSGEFFCSEAVDIDSLETFGAIKTFSGDISKVTNLESDKESAGEVMRTHAFQNSETIKIRSEENEEKDSKVELVQQSAKPESHGESFSSVSSASISPTENKFQTDASRSAFSSVPTKQSAEMQEEQAVKEEGKEIKDDIKKEIIFKDSDLNLSTEDSDEDKLVIAYDCHEESNLENQSSSGSHRRLTRSASKQYVQVFGDYFMVDTPQSPVMLTPQIPTMETPESPQKDSFVSPVGGGGQRVTCKVIPLDRQSEIRSVSKPYVPVFGDHFMVDTPQSPAGDSPSSPIMLTPQSPTMETPESPQKDSFVSPVGGGGQRVTCKVIPLERQSEIRPASKSYVQVFGDHFMVDTPQSPAGDSPSSPVMLTPQSPTMETPESPQKDSFVSPVGGGEQRVTCKVIPLEHQSDTDTGDETVDGIGNAKKRQKISHIFCDHSDFGKNFAGTSFISDYSLRPLKRWQSPRRQQSIQLSNKDNISAIPVHSNANSDTLACAGVTATIASRIGRHRIAHQKSMKQDSKEGSDVANKQEKKNYVEPPALSDYIQASPRVLRSATRKSDSSESQPALVENVRKSARKRVTRTNMDNLHLSPGGHLNVTTDSVMEEKPAERAIELVSKEDVLPPKRKRGRPSKRKVVPVDMEKDNKTNTIPLSVIHVPSAITSLVCGQNKVQTTTLPNVQPVVSAVTSGQKVTLPAYGDNKGQPVFFQEKKSDKIYMKKDQKQGIMKAEASNASPLDAILNLQQKMLGVPSDGLHASTSAIPTDETGNFKHPRNHNVTYHLWTLGTIRVLIRCGYHGILREPQYSQFHYVHICPKLEYQLSFGLEQSSVSEVAKNWISLYIRPNSQLLRARINAFTSEVAFLEELDIQRVIPLTSSFKPAQAFLLLQRLLCVLLKCPVGQYLIVHTPGEPNCKILKSTEGNKRGSYDLHFKHLGFMTDTASSSADPVQWNPIDTSLFLPQHRHKGRIPATYTPQGFTSEKFKSKKKNKGKRKQKKKK</sequence>
<evidence type="ECO:0000256" key="1">
    <source>
        <dbReference type="SAM" id="MobiDB-lite"/>
    </source>
</evidence>
<protein>
    <recommendedName>
        <fullName evidence="2">Little elongation complex subunit 2 C-terminal domain-containing protein</fullName>
    </recommendedName>
</protein>
<feature type="region of interest" description="Disordered" evidence="1">
    <location>
        <begin position="1067"/>
        <end position="1136"/>
    </location>
</feature>
<dbReference type="PANTHER" id="PTHR14633:SF3">
    <property type="entry name" value="LITTLE ELONGATION COMPLEX SUBUNIT 2"/>
    <property type="match status" value="1"/>
</dbReference>
<feature type="compositionally biased region" description="Basic and acidic residues" evidence="1">
    <location>
        <begin position="1075"/>
        <end position="1094"/>
    </location>
</feature>
<dbReference type="GO" id="GO:0042796">
    <property type="term" value="P:snRNA transcription by RNA polymerase III"/>
    <property type="evidence" value="ECO:0007669"/>
    <property type="project" value="TreeGrafter"/>
</dbReference>
<dbReference type="GO" id="GO:0008023">
    <property type="term" value="C:transcription elongation factor complex"/>
    <property type="evidence" value="ECO:0007669"/>
    <property type="project" value="InterPro"/>
</dbReference>
<feature type="compositionally biased region" description="Polar residues" evidence="1">
    <location>
        <begin position="838"/>
        <end position="869"/>
    </location>
</feature>
<dbReference type="InterPro" id="IPR019535">
    <property type="entry name" value="ICE2_C"/>
</dbReference>
<accession>A0AAE0VUL8</accession>
<feature type="compositionally biased region" description="Basic and acidic residues" evidence="1">
    <location>
        <begin position="543"/>
        <end position="561"/>
    </location>
</feature>
<dbReference type="GO" id="GO:0045945">
    <property type="term" value="P:positive regulation of transcription by RNA polymerase III"/>
    <property type="evidence" value="ECO:0007669"/>
    <property type="project" value="TreeGrafter"/>
</dbReference>
<name>A0AAE0VUL8_9BIVA</name>
<feature type="compositionally biased region" description="Polar residues" evidence="1">
    <location>
        <begin position="444"/>
        <end position="468"/>
    </location>
</feature>
<gene>
    <name evidence="3" type="ORF">CHS0354_043065</name>
</gene>
<keyword evidence="4" id="KW-1185">Reference proteome</keyword>
<feature type="compositionally biased region" description="Polar residues" evidence="1">
    <location>
        <begin position="137"/>
        <end position="151"/>
    </location>
</feature>
<reference evidence="3" key="1">
    <citation type="journal article" date="2021" name="Genome Biol. Evol.">
        <title>A High-Quality Reference Genome for a Parasitic Bivalve with Doubly Uniparental Inheritance (Bivalvia: Unionida).</title>
        <authorList>
            <person name="Smith C.H."/>
        </authorList>
    </citation>
    <scope>NUCLEOTIDE SEQUENCE</scope>
    <source>
        <strain evidence="3">CHS0354</strain>
    </source>
</reference>
<feature type="compositionally biased region" description="Basic and acidic residues" evidence="1">
    <location>
        <begin position="86"/>
        <end position="100"/>
    </location>
</feature>
<feature type="compositionally biased region" description="Polar residues" evidence="1">
    <location>
        <begin position="914"/>
        <end position="945"/>
    </location>
</feature>
<evidence type="ECO:0000259" key="2">
    <source>
        <dbReference type="Pfam" id="PF10505"/>
    </source>
</evidence>
<feature type="region of interest" description="Disordered" evidence="1">
    <location>
        <begin position="86"/>
        <end position="174"/>
    </location>
</feature>
<dbReference type="Proteomes" id="UP001195483">
    <property type="component" value="Unassembled WGS sequence"/>
</dbReference>